<comment type="caution">
    <text evidence="2">The sequence shown here is derived from an EMBL/GenBank/DDBJ whole genome shotgun (WGS) entry which is preliminary data.</text>
</comment>
<proteinExistence type="predicted"/>
<sequence>MFNVHKGPKKSTAWIFILKYPGFDHFVHSEVAPSSPPRKSPNNRHAQAPIRHPDLERVARNLSEAPGARPGLAHIVGSRLPHGPACLLAALIIEPVEGALQAAKMWQQATDYAIALYTDDSRLECGTCGSSAVTITPSGDWAGKAKYLGNNKEAYDAELFGILAGLALVKRRQPAGAFGTVSIFPDSQAALRLLKLSTPGPRQSY</sequence>
<name>A0A5J5EI93_9PEZI</name>
<dbReference type="GO" id="GO:0003676">
    <property type="term" value="F:nucleic acid binding"/>
    <property type="evidence" value="ECO:0007669"/>
    <property type="project" value="InterPro"/>
</dbReference>
<organism evidence="2 3">
    <name type="scientific">Sphaerosporella brunnea</name>
    <dbReference type="NCBI Taxonomy" id="1250544"/>
    <lineage>
        <taxon>Eukaryota</taxon>
        <taxon>Fungi</taxon>
        <taxon>Dikarya</taxon>
        <taxon>Ascomycota</taxon>
        <taxon>Pezizomycotina</taxon>
        <taxon>Pezizomycetes</taxon>
        <taxon>Pezizales</taxon>
        <taxon>Pyronemataceae</taxon>
        <taxon>Sphaerosporella</taxon>
    </lineage>
</organism>
<gene>
    <name evidence="2" type="ORF">FN846DRAFT_911832</name>
</gene>
<evidence type="ECO:0008006" key="4">
    <source>
        <dbReference type="Google" id="ProtNLM"/>
    </source>
</evidence>
<dbReference type="OrthoDB" id="4504904at2759"/>
<evidence type="ECO:0000313" key="3">
    <source>
        <dbReference type="Proteomes" id="UP000326924"/>
    </source>
</evidence>
<reference evidence="2 3" key="1">
    <citation type="submission" date="2019-09" db="EMBL/GenBank/DDBJ databases">
        <title>Draft genome of the ectomycorrhizal ascomycete Sphaerosporella brunnea.</title>
        <authorList>
            <consortium name="DOE Joint Genome Institute"/>
            <person name="Benucci G.M."/>
            <person name="Marozzi G."/>
            <person name="Antonielli L."/>
            <person name="Sanchez S."/>
            <person name="Marco P."/>
            <person name="Wang X."/>
            <person name="Falini L.B."/>
            <person name="Barry K."/>
            <person name="Haridas S."/>
            <person name="Lipzen A."/>
            <person name="Labutti K."/>
            <person name="Grigoriev I.V."/>
            <person name="Murat C."/>
            <person name="Martin F."/>
            <person name="Albertini E."/>
            <person name="Donnini D."/>
            <person name="Bonito G."/>
        </authorList>
    </citation>
    <scope>NUCLEOTIDE SEQUENCE [LARGE SCALE GENOMIC DNA]</scope>
    <source>
        <strain evidence="2 3">Sb_GMNB300</strain>
    </source>
</reference>
<dbReference type="Gene3D" id="3.30.420.10">
    <property type="entry name" value="Ribonuclease H-like superfamily/Ribonuclease H"/>
    <property type="match status" value="1"/>
</dbReference>
<dbReference type="SUPFAM" id="SSF53098">
    <property type="entry name" value="Ribonuclease H-like"/>
    <property type="match status" value="1"/>
</dbReference>
<dbReference type="EMBL" id="VXIS01000269">
    <property type="protein sequence ID" value="KAA8895385.1"/>
    <property type="molecule type" value="Genomic_DNA"/>
</dbReference>
<evidence type="ECO:0000256" key="1">
    <source>
        <dbReference type="SAM" id="MobiDB-lite"/>
    </source>
</evidence>
<dbReference type="InterPro" id="IPR012337">
    <property type="entry name" value="RNaseH-like_sf"/>
</dbReference>
<evidence type="ECO:0000313" key="2">
    <source>
        <dbReference type="EMBL" id="KAA8895385.1"/>
    </source>
</evidence>
<keyword evidence="3" id="KW-1185">Reference proteome</keyword>
<feature type="region of interest" description="Disordered" evidence="1">
    <location>
        <begin position="30"/>
        <end position="53"/>
    </location>
</feature>
<protein>
    <recommendedName>
        <fullName evidence="4">RNase H type-1 domain-containing protein</fullName>
    </recommendedName>
</protein>
<dbReference type="Proteomes" id="UP000326924">
    <property type="component" value="Unassembled WGS sequence"/>
</dbReference>
<dbReference type="AlphaFoldDB" id="A0A5J5EI93"/>
<accession>A0A5J5EI93</accession>
<dbReference type="InParanoid" id="A0A5J5EI93"/>
<dbReference type="InterPro" id="IPR036397">
    <property type="entry name" value="RNaseH_sf"/>
</dbReference>